<reference evidence="12" key="2">
    <citation type="submission" date="2025-08" db="UniProtKB">
        <authorList>
            <consortium name="Ensembl"/>
        </authorList>
    </citation>
    <scope>IDENTIFICATION</scope>
</reference>
<dbReference type="GO" id="GO:0071532">
    <property type="term" value="F:ankyrin repeat binding"/>
    <property type="evidence" value="ECO:0007669"/>
    <property type="project" value="TreeGrafter"/>
</dbReference>
<dbReference type="HOGENOM" id="CLU_034265_0_0_1"/>
<dbReference type="EMBL" id="AFYH01043055">
    <property type="status" value="NOT_ANNOTATED_CDS"/>
    <property type="molecule type" value="Genomic_DNA"/>
</dbReference>
<comment type="subcellular location">
    <subcellularLocation>
        <location evidence="1">Chromosome</location>
        <location evidence="1">Telomere</location>
    </subcellularLocation>
</comment>
<dbReference type="EMBL" id="AFYH01043058">
    <property type="status" value="NOT_ANNOTATED_CDS"/>
    <property type="molecule type" value="Genomic_DNA"/>
</dbReference>
<dbReference type="GO" id="GO:1905839">
    <property type="term" value="P:negative regulation of telomeric D-loop disassembly"/>
    <property type="evidence" value="ECO:0007669"/>
    <property type="project" value="TreeGrafter"/>
</dbReference>
<keyword evidence="6" id="KW-0779">Telomere</keyword>
<dbReference type="GO" id="GO:0005654">
    <property type="term" value="C:nucleoplasm"/>
    <property type="evidence" value="ECO:0007669"/>
    <property type="project" value="UniProtKB-ARBA"/>
</dbReference>
<dbReference type="GO" id="GO:0003720">
    <property type="term" value="F:telomerase activity"/>
    <property type="evidence" value="ECO:0007669"/>
    <property type="project" value="TreeGrafter"/>
</dbReference>
<dbReference type="GO" id="GO:0003691">
    <property type="term" value="F:double-stranded telomeric DNA binding"/>
    <property type="evidence" value="ECO:0007669"/>
    <property type="project" value="TreeGrafter"/>
</dbReference>
<dbReference type="GO" id="GO:0008156">
    <property type="term" value="P:negative regulation of DNA replication"/>
    <property type="evidence" value="ECO:0007669"/>
    <property type="project" value="TreeGrafter"/>
</dbReference>
<keyword evidence="8" id="KW-0539">Nucleus</keyword>
<evidence type="ECO:0000256" key="3">
    <source>
        <dbReference type="ARBA" id="ARBA00022499"/>
    </source>
</evidence>
<dbReference type="AlphaFoldDB" id="H3ABF2"/>
<evidence type="ECO:0000256" key="7">
    <source>
        <dbReference type="ARBA" id="ARBA00023125"/>
    </source>
</evidence>
<dbReference type="eggNOG" id="ENOG502RYK3">
    <property type="taxonomic scope" value="Eukaryota"/>
</dbReference>
<feature type="domain" description="HTH myb-type" evidence="11">
    <location>
        <begin position="287"/>
        <end position="337"/>
    </location>
</feature>
<dbReference type="PROSITE" id="PS50090">
    <property type="entry name" value="MYB_LIKE"/>
    <property type="match status" value="1"/>
</dbReference>
<dbReference type="EMBL" id="AFYH01043056">
    <property type="status" value="NOT_ANNOTATED_CDS"/>
    <property type="molecule type" value="Genomic_DNA"/>
</dbReference>
<dbReference type="GO" id="GO:0008017">
    <property type="term" value="F:microtubule binding"/>
    <property type="evidence" value="ECO:0007669"/>
    <property type="project" value="TreeGrafter"/>
</dbReference>
<dbReference type="InterPro" id="IPR036507">
    <property type="entry name" value="Telomere_rpt-bd_fac_dimer_sf"/>
</dbReference>
<evidence type="ECO:0000256" key="9">
    <source>
        <dbReference type="ARBA" id="ARBA00023306"/>
    </source>
</evidence>
<dbReference type="FunFam" id="1.10.10.60:FF:000129">
    <property type="entry name" value="Telomeric repeat-binding factor 2"/>
    <property type="match status" value="1"/>
</dbReference>
<keyword evidence="7" id="KW-0238">DNA-binding</keyword>
<dbReference type="PIRSF" id="PIRSF038016">
    <property type="entry name" value="Telomere_bd-1_Pin2"/>
    <property type="match status" value="1"/>
</dbReference>
<dbReference type="SUPFAM" id="SSF63600">
    <property type="entry name" value="Telomeric repeat binding factor (TRF) dimerisation domain"/>
    <property type="match status" value="1"/>
</dbReference>
<accession>H3ABF2</accession>
<dbReference type="GeneTree" id="ENSGT00940000155268"/>
<dbReference type="InterPro" id="IPR013867">
    <property type="entry name" value="Telomere_rpt-bd_fac_dimer_dom"/>
</dbReference>
<reference evidence="13" key="1">
    <citation type="submission" date="2011-08" db="EMBL/GenBank/DDBJ databases">
        <title>The draft genome of Latimeria chalumnae.</title>
        <authorList>
            <person name="Di Palma F."/>
            <person name="Alfoldi J."/>
            <person name="Johnson J."/>
            <person name="Berlin A."/>
            <person name="Gnerre S."/>
            <person name="Jaffe D."/>
            <person name="MacCallum I."/>
            <person name="Young S."/>
            <person name="Walker B.J."/>
            <person name="Lander E."/>
            <person name="Lindblad-Toh K."/>
        </authorList>
    </citation>
    <scope>NUCLEOTIDE SEQUENCE [LARGE SCALE GENOMIC DNA]</scope>
    <source>
        <strain evidence="13">Wild caught</strain>
    </source>
</reference>
<dbReference type="SMART" id="SM00717">
    <property type="entry name" value="SANT"/>
    <property type="match status" value="1"/>
</dbReference>
<keyword evidence="5" id="KW-0832">Ubl conjugation</keyword>
<evidence type="ECO:0000259" key="10">
    <source>
        <dbReference type="PROSITE" id="PS50090"/>
    </source>
</evidence>
<reference evidence="12" key="3">
    <citation type="submission" date="2025-09" db="UniProtKB">
        <authorList>
            <consortium name="Ensembl"/>
        </authorList>
    </citation>
    <scope>IDENTIFICATION</scope>
</reference>
<dbReference type="PANTHER" id="PTHR46734:SF1">
    <property type="entry name" value="TELOMERIC REPEAT-BINDING FACTOR 1"/>
    <property type="match status" value="1"/>
</dbReference>
<dbReference type="GO" id="GO:0008301">
    <property type="term" value="F:DNA binding, bending"/>
    <property type="evidence" value="ECO:0007669"/>
    <property type="project" value="TreeGrafter"/>
</dbReference>
<keyword evidence="2" id="KW-0158">Chromosome</keyword>
<evidence type="ECO:0000256" key="5">
    <source>
        <dbReference type="ARBA" id="ARBA00022843"/>
    </source>
</evidence>
<evidence type="ECO:0000259" key="11">
    <source>
        <dbReference type="PROSITE" id="PS51294"/>
    </source>
</evidence>
<dbReference type="InterPro" id="IPR017930">
    <property type="entry name" value="Myb_dom"/>
</dbReference>
<dbReference type="Pfam" id="PF00249">
    <property type="entry name" value="Myb_DNA-binding"/>
    <property type="match status" value="1"/>
</dbReference>
<evidence type="ECO:0000313" key="12">
    <source>
        <dbReference type="Ensembl" id="ENSLACP00000006973.1"/>
    </source>
</evidence>
<evidence type="ECO:0000256" key="4">
    <source>
        <dbReference type="ARBA" id="ARBA00022553"/>
    </source>
</evidence>
<dbReference type="Pfam" id="PF08558">
    <property type="entry name" value="TRF"/>
    <property type="match status" value="1"/>
</dbReference>
<gene>
    <name evidence="12" type="primary">TERF1</name>
</gene>
<evidence type="ECO:0000256" key="2">
    <source>
        <dbReference type="ARBA" id="ARBA00022454"/>
    </source>
</evidence>
<dbReference type="EMBL" id="AFYH01043054">
    <property type="status" value="NOT_ANNOTATED_CDS"/>
    <property type="molecule type" value="Genomic_DNA"/>
</dbReference>
<dbReference type="GO" id="GO:0098505">
    <property type="term" value="F:G-rich strand telomeric DNA binding"/>
    <property type="evidence" value="ECO:0007669"/>
    <property type="project" value="TreeGrafter"/>
</dbReference>
<keyword evidence="13" id="KW-1185">Reference proteome</keyword>
<dbReference type="Gene3D" id="1.25.40.210">
    <property type="entry name" value="Telomere repeat-binding factor, dimerisation domain"/>
    <property type="match status" value="1"/>
</dbReference>
<name>H3ABF2_LATCH</name>
<dbReference type="GO" id="GO:0007004">
    <property type="term" value="P:telomere maintenance via telomerase"/>
    <property type="evidence" value="ECO:0007669"/>
    <property type="project" value="TreeGrafter"/>
</dbReference>
<protein>
    <submittedName>
        <fullName evidence="12">Telomeric repeat binding factor 1</fullName>
    </submittedName>
</protein>
<evidence type="ECO:0000256" key="6">
    <source>
        <dbReference type="ARBA" id="ARBA00022895"/>
    </source>
</evidence>
<dbReference type="Ensembl" id="ENSLACT00000007032.1">
    <property type="protein sequence ID" value="ENSLACP00000006973.1"/>
    <property type="gene ID" value="ENSLACG00000006192.1"/>
</dbReference>
<dbReference type="SUPFAM" id="SSF46689">
    <property type="entry name" value="Homeodomain-like"/>
    <property type="match status" value="1"/>
</dbReference>
<dbReference type="InterPro" id="IPR009057">
    <property type="entry name" value="Homeodomain-like_sf"/>
</dbReference>
<sequence length="344" mass="40231">VDVRFEKDRSITPLESALLIWRLMEREGEIKQNQFFEELKLLLQVQSVAVCMEHGQYHIATEILERQFEEDEQNLRMKLSMIINKRDPYHLFLQNFSYSHMLQKVKSFIDLILSKDPPFFLQKAAARVSKIKIAQGMVLEPSDSGESLERTQVKSIFTSNTSEGKDPELESCLFLFHYENNPREEIQAFSEQEIPQRGKEERGIERNKLTKESGILKGQSEMGEIHTRKLFIDAATTQWHGRKIIHTVFLSGRSTIAGIPSKENDSSMSDSFLDRKLCESTIKKLKRWLWEEDLQLKTGVRKYGIGNWSKILQHYQFNNRTSVMLKDRWRTLRKLKIVSSDLSD</sequence>
<evidence type="ECO:0000313" key="13">
    <source>
        <dbReference type="Proteomes" id="UP000008672"/>
    </source>
</evidence>
<dbReference type="EMBL" id="AFYH01043057">
    <property type="status" value="NOT_ANNOTATED_CDS"/>
    <property type="molecule type" value="Genomic_DNA"/>
</dbReference>
<dbReference type="FunCoup" id="H3ABF2">
    <property type="interactions" value="2988"/>
</dbReference>
<dbReference type="PANTHER" id="PTHR46734">
    <property type="entry name" value="TELOMERIC REPEAT-BINDING FACTOR 1 TERF1"/>
    <property type="match status" value="1"/>
</dbReference>
<dbReference type="Bgee" id="ENSLACG00000006192">
    <property type="expression patterns" value="Expressed in mesonephros"/>
</dbReference>
<dbReference type="InterPro" id="IPR017357">
    <property type="entry name" value="TERF1/2"/>
</dbReference>
<keyword evidence="3" id="KW-1017">Isopeptide bond</keyword>
<proteinExistence type="predicted"/>
<dbReference type="OMA" id="TWEEDMK"/>
<dbReference type="GO" id="GO:0042803">
    <property type="term" value="F:protein homodimerization activity"/>
    <property type="evidence" value="ECO:0007669"/>
    <property type="project" value="InterPro"/>
</dbReference>
<dbReference type="CDD" id="cd11660">
    <property type="entry name" value="SANT_TRF"/>
    <property type="match status" value="1"/>
</dbReference>
<dbReference type="STRING" id="7897.ENSLACP00000006973"/>
<keyword evidence="4" id="KW-0597">Phosphoprotein</keyword>
<dbReference type="InParanoid" id="H3ABF2"/>
<dbReference type="InterPro" id="IPR001005">
    <property type="entry name" value="SANT/Myb"/>
</dbReference>
<dbReference type="Gene3D" id="1.10.10.60">
    <property type="entry name" value="Homeodomain-like"/>
    <property type="match status" value="1"/>
</dbReference>
<dbReference type="GO" id="GO:0000783">
    <property type="term" value="C:nuclear telomere cap complex"/>
    <property type="evidence" value="ECO:0007669"/>
    <property type="project" value="TreeGrafter"/>
</dbReference>
<dbReference type="InterPro" id="IPR052450">
    <property type="entry name" value="TRBD-Containing_Protein"/>
</dbReference>
<evidence type="ECO:0000256" key="8">
    <source>
        <dbReference type="ARBA" id="ARBA00023242"/>
    </source>
</evidence>
<feature type="domain" description="Myb-like" evidence="10">
    <location>
        <begin position="287"/>
        <end position="333"/>
    </location>
</feature>
<evidence type="ECO:0000256" key="1">
    <source>
        <dbReference type="ARBA" id="ARBA00004574"/>
    </source>
</evidence>
<keyword evidence="9" id="KW-0131">Cell cycle</keyword>
<dbReference type="Proteomes" id="UP000008672">
    <property type="component" value="Unassembled WGS sequence"/>
</dbReference>
<dbReference type="PROSITE" id="PS51294">
    <property type="entry name" value="HTH_MYB"/>
    <property type="match status" value="1"/>
</dbReference>
<organism evidence="12 13">
    <name type="scientific">Latimeria chalumnae</name>
    <name type="common">Coelacanth</name>
    <dbReference type="NCBI Taxonomy" id="7897"/>
    <lineage>
        <taxon>Eukaryota</taxon>
        <taxon>Metazoa</taxon>
        <taxon>Chordata</taxon>
        <taxon>Craniata</taxon>
        <taxon>Vertebrata</taxon>
        <taxon>Euteleostomi</taxon>
        <taxon>Coelacanthiformes</taxon>
        <taxon>Coelacanthidae</taxon>
        <taxon>Latimeria</taxon>
    </lineage>
</organism>